<dbReference type="PANTHER" id="PTHR15463:SF2">
    <property type="entry name" value="SYNERGIN GAMMA"/>
    <property type="match status" value="1"/>
</dbReference>
<feature type="region of interest" description="Disordered" evidence="1">
    <location>
        <begin position="165"/>
        <end position="315"/>
    </location>
</feature>
<feature type="compositionally biased region" description="Basic and acidic residues" evidence="1">
    <location>
        <begin position="956"/>
        <end position="975"/>
    </location>
</feature>
<evidence type="ECO:0000313" key="3">
    <source>
        <dbReference type="EMBL" id="PFX34785.1"/>
    </source>
</evidence>
<dbReference type="OrthoDB" id="524326at2759"/>
<feature type="compositionally biased region" description="Polar residues" evidence="1">
    <location>
        <begin position="213"/>
        <end position="257"/>
    </location>
</feature>
<reference evidence="4" key="1">
    <citation type="journal article" date="2017" name="bioRxiv">
        <title>Comparative analysis of the genomes of Stylophora pistillata and Acropora digitifera provides evidence for extensive differences between species of corals.</title>
        <authorList>
            <person name="Voolstra C.R."/>
            <person name="Li Y."/>
            <person name="Liew Y.J."/>
            <person name="Baumgarten S."/>
            <person name="Zoccola D."/>
            <person name="Flot J.-F."/>
            <person name="Tambutte S."/>
            <person name="Allemand D."/>
            <person name="Aranda M."/>
        </authorList>
    </citation>
    <scope>NUCLEOTIDE SEQUENCE [LARGE SCALE GENOMIC DNA]</scope>
</reference>
<feature type="region of interest" description="Disordered" evidence="1">
    <location>
        <begin position="776"/>
        <end position="802"/>
    </location>
</feature>
<feature type="compositionally biased region" description="Polar residues" evidence="1">
    <location>
        <begin position="335"/>
        <end position="350"/>
    </location>
</feature>
<dbReference type="PANTHER" id="PTHR15463">
    <property type="entry name" value="AP1 GAMMA SUBUNIT BINDING PROTEIN 1"/>
    <property type="match status" value="1"/>
</dbReference>
<accession>A0A2B4T2E2</accession>
<evidence type="ECO:0000259" key="2">
    <source>
        <dbReference type="PROSITE" id="PS50031"/>
    </source>
</evidence>
<dbReference type="Gene3D" id="1.10.238.10">
    <property type="entry name" value="EF-hand"/>
    <property type="match status" value="1"/>
</dbReference>
<feature type="region of interest" description="Disordered" evidence="1">
    <location>
        <begin position="463"/>
        <end position="508"/>
    </location>
</feature>
<dbReference type="GO" id="GO:0030130">
    <property type="term" value="C:clathrin coat of trans-Golgi network vesicle"/>
    <property type="evidence" value="ECO:0007669"/>
    <property type="project" value="TreeGrafter"/>
</dbReference>
<feature type="compositionally biased region" description="Polar residues" evidence="1">
    <location>
        <begin position="37"/>
        <end position="54"/>
    </location>
</feature>
<feature type="region of interest" description="Disordered" evidence="1">
    <location>
        <begin position="1099"/>
        <end position="1149"/>
    </location>
</feature>
<dbReference type="STRING" id="50429.A0A2B4T2E2"/>
<feature type="compositionally biased region" description="Polar residues" evidence="1">
    <location>
        <begin position="1099"/>
        <end position="1109"/>
    </location>
</feature>
<proteinExistence type="predicted"/>
<sequence>MAFNNFNIPASGQMIPSQNQGNFNQMAAPAQQMGGFQPSQPHGVQGFGSHQGQRFSGPPPGYQMGLPMGSQMSQHMGPQMNSHIRPQMGPQIGPQVGSQMGPQMVNVPQSGIQIGGFPSNVQLGHQFPKQQQMRMDQQRKQAEENAKKQQELIKKKQFEAQQLKRQESFTTKRLSNPDALNSLFGKNKNSGSSSIADLIGPLGKESESKTQSKKPSSIFSRPGSSATGQSSIPNQGQWGSGFMTSGNVNPQGSQASSMDDFGDFSQGPSFPSQGGGSNAEFSDFQGAAQPVAQGRGTSFPAMGSGAPAPPNMSGNVNVFSQTQSLHGAIREPSGNIFSSNSATETQHNSFPPAQNMATPLSMHGMLTAAVGAPFATSWVGPSNVAKGSQMPHFGADSNIHGASTQGGHMTQLVGNSAPEMFSNVARNTPSGGTMPQTDTPHNQIGIGNQQGSHLMRNLALGGSIKPQSTMGQYRDETGSQPSNPGAEPKLQRHSTESTQEPAPEAEDTAERKLELLYGVSLPEWCVHGTDLPGIYKQIAEKTSNACDDLIDTNGLFPILMASDLPRDQLGHIWNQANRAVPGQLNMLELRIVLGLVALGQAGLKTERLTLEKLATCKAAPIPSIPEDVLQNKGRGWSFSESLHEESKDSGSLEENISMGHLCSASSSQTIDPNDKYSVFKAVSQPDTSNTAALPSMESKERFGVFQSSESPAVNVKLQGGGVPLFQGVLGWNSGEKFPKDDEFGDFQGQAHQNNSLKQNDFGEFNSKPTLLSMTTELNKNSSQSKEDDFGSFQTGSSQTSLGFNDASMLTPKSMEEDFGDFQTGKQSEIFGTWQESKQQDQQQTAVQEFKNCKGSGNLDSEVKTCEVKEVKLLPTAALSESSESTLSNDDNSLTGMDDSGNFQPCPGLFSNKTGISSGHHGANKLTSSLEKFKLSINSQVSSVGGVKSHSLPGFEDGGRKLTERREQVDNTKQESKGNQSSFVGFPLLVNDPPKTTSLTDKPEDRYGAIRDADFSSGEGIFSVQQPGVVEAASEDDGFADFGGFEVADQFKSGNNDDFGEFKSTNTSQSQSFGVFDNSQLGQQPKTASIENHNQDFGSFNSFGNTNLTKPTPHKDDQDEFGAFGSFVTGVSRESSSRPRSTSNSDSLINSVSLEPTERYKVLSHDSGDVDQHANAWSRCLNSCLLTLATATLSIQKMVEQSVKEEVLESKEGATYFSAIVEIYRVTLRINASVTKSAPNNTKLRDIHQEIESTWKNIANFLSGSTLLPPRSSLDFSTHHVSVSEDGRSACGICLLNVDKGLQDSSKHSNGKLTYGGRQYHCTCANFWCNRVDSVLPALLPINSLI</sequence>
<protein>
    <submittedName>
        <fullName evidence="3">Synergin gamma</fullName>
    </submittedName>
</protein>
<feature type="compositionally biased region" description="Low complexity" evidence="1">
    <location>
        <begin position="1131"/>
        <end position="1146"/>
    </location>
</feature>
<dbReference type="InterPro" id="IPR039656">
    <property type="entry name" value="SYNRG"/>
</dbReference>
<dbReference type="Pfam" id="PF25999">
    <property type="entry name" value="SYNRG_C"/>
    <property type="match status" value="1"/>
</dbReference>
<dbReference type="PROSITE" id="PS50031">
    <property type="entry name" value="EH"/>
    <property type="match status" value="1"/>
</dbReference>
<dbReference type="InterPro" id="IPR000261">
    <property type="entry name" value="EH_dom"/>
</dbReference>
<dbReference type="InterPro" id="IPR059024">
    <property type="entry name" value="SYNRG_C"/>
</dbReference>
<gene>
    <name evidence="3" type="primary">SYNRG</name>
    <name evidence="3" type="ORF">AWC38_SpisGene341</name>
</gene>
<evidence type="ECO:0000313" key="4">
    <source>
        <dbReference type="Proteomes" id="UP000225706"/>
    </source>
</evidence>
<evidence type="ECO:0000256" key="1">
    <source>
        <dbReference type="SAM" id="MobiDB-lite"/>
    </source>
</evidence>
<keyword evidence="4" id="KW-1185">Reference proteome</keyword>
<feature type="region of interest" description="Disordered" evidence="1">
    <location>
        <begin position="330"/>
        <end position="350"/>
    </location>
</feature>
<feature type="compositionally biased region" description="Basic and acidic residues" evidence="1">
    <location>
        <begin position="136"/>
        <end position="149"/>
    </location>
</feature>
<organism evidence="3 4">
    <name type="scientific">Stylophora pistillata</name>
    <name type="common">Smooth cauliflower coral</name>
    <dbReference type="NCBI Taxonomy" id="50429"/>
    <lineage>
        <taxon>Eukaryota</taxon>
        <taxon>Metazoa</taxon>
        <taxon>Cnidaria</taxon>
        <taxon>Anthozoa</taxon>
        <taxon>Hexacorallia</taxon>
        <taxon>Scleractinia</taxon>
        <taxon>Astrocoeniina</taxon>
        <taxon>Pocilloporidae</taxon>
        <taxon>Stylophora</taxon>
    </lineage>
</organism>
<feature type="region of interest" description="Disordered" evidence="1">
    <location>
        <begin position="37"/>
        <end position="60"/>
    </location>
</feature>
<name>A0A2B4T2E2_STYPI</name>
<dbReference type="Proteomes" id="UP000225706">
    <property type="component" value="Unassembled WGS sequence"/>
</dbReference>
<comment type="caution">
    <text evidence="3">The sequence shown here is derived from an EMBL/GenBank/DDBJ whole genome shotgun (WGS) entry which is preliminary data.</text>
</comment>
<feature type="domain" description="EH" evidence="2">
    <location>
        <begin position="535"/>
        <end position="623"/>
    </location>
</feature>
<dbReference type="Pfam" id="PF12763">
    <property type="entry name" value="EH"/>
    <property type="match status" value="1"/>
</dbReference>
<feature type="region of interest" description="Disordered" evidence="1">
    <location>
        <begin position="129"/>
        <end position="149"/>
    </location>
</feature>
<feature type="compositionally biased region" description="Polar residues" evidence="1">
    <location>
        <begin position="791"/>
        <end position="802"/>
    </location>
</feature>
<feature type="region of interest" description="Disordered" evidence="1">
    <location>
        <begin position="945"/>
        <end position="1004"/>
    </location>
</feature>
<dbReference type="EMBL" id="LSMT01000002">
    <property type="protein sequence ID" value="PFX34785.1"/>
    <property type="molecule type" value="Genomic_DNA"/>
</dbReference>
<dbReference type="SMART" id="SM00027">
    <property type="entry name" value="EH"/>
    <property type="match status" value="1"/>
</dbReference>